<dbReference type="Gene3D" id="1.25.40.20">
    <property type="entry name" value="Ankyrin repeat-containing domain"/>
    <property type="match status" value="1"/>
</dbReference>
<proteinExistence type="predicted"/>
<dbReference type="SMART" id="SM00248">
    <property type="entry name" value="ANK"/>
    <property type="match status" value="2"/>
</dbReference>
<keyword evidence="2 3" id="KW-0040">ANK repeat</keyword>
<keyword evidence="5" id="KW-1185">Reference proteome</keyword>
<dbReference type="EMBL" id="KZ374490">
    <property type="protein sequence ID" value="PIO56587.1"/>
    <property type="molecule type" value="Genomic_DNA"/>
</dbReference>
<evidence type="ECO:0000313" key="5">
    <source>
        <dbReference type="Proteomes" id="UP000230423"/>
    </source>
</evidence>
<dbReference type="OrthoDB" id="5855414at2759"/>
<keyword evidence="1" id="KW-0677">Repeat</keyword>
<sequence length="123" mass="13075">EGTAEEFSRLLTPESIECRTSQQLSLLHVICAGQGDSQVEKLTTLLNACGGDVTKKNNLLSHLSNNGFSALHVAVYKGDLALVKSLLECGADPCLGGRHQLPPLHLAAMIGSSSIAQVLLFEY</sequence>
<gene>
    <name evidence="4" type="ORF">TELCIR_22013</name>
</gene>
<name>A0A2G9TF53_TELCI</name>
<dbReference type="Pfam" id="PF12796">
    <property type="entry name" value="Ank_2"/>
    <property type="match status" value="1"/>
</dbReference>
<dbReference type="PROSITE" id="PS50297">
    <property type="entry name" value="ANK_REP_REGION"/>
    <property type="match status" value="1"/>
</dbReference>
<evidence type="ECO:0000256" key="1">
    <source>
        <dbReference type="ARBA" id="ARBA00022737"/>
    </source>
</evidence>
<organism evidence="4 5">
    <name type="scientific">Teladorsagia circumcincta</name>
    <name type="common">Brown stomach worm</name>
    <name type="synonym">Ostertagia circumcincta</name>
    <dbReference type="NCBI Taxonomy" id="45464"/>
    <lineage>
        <taxon>Eukaryota</taxon>
        <taxon>Metazoa</taxon>
        <taxon>Ecdysozoa</taxon>
        <taxon>Nematoda</taxon>
        <taxon>Chromadorea</taxon>
        <taxon>Rhabditida</taxon>
        <taxon>Rhabditina</taxon>
        <taxon>Rhabditomorpha</taxon>
        <taxon>Strongyloidea</taxon>
        <taxon>Trichostrongylidae</taxon>
        <taxon>Teladorsagia</taxon>
    </lineage>
</organism>
<dbReference type="PANTHER" id="PTHR24198:SF165">
    <property type="entry name" value="ANKYRIN REPEAT-CONTAINING PROTEIN-RELATED"/>
    <property type="match status" value="1"/>
</dbReference>
<evidence type="ECO:0000256" key="3">
    <source>
        <dbReference type="PROSITE-ProRule" id="PRU00023"/>
    </source>
</evidence>
<dbReference type="SUPFAM" id="SSF48403">
    <property type="entry name" value="Ankyrin repeat"/>
    <property type="match status" value="1"/>
</dbReference>
<dbReference type="Proteomes" id="UP000230423">
    <property type="component" value="Unassembled WGS sequence"/>
</dbReference>
<evidence type="ECO:0000313" key="4">
    <source>
        <dbReference type="EMBL" id="PIO56587.1"/>
    </source>
</evidence>
<dbReference type="InterPro" id="IPR036770">
    <property type="entry name" value="Ankyrin_rpt-contain_sf"/>
</dbReference>
<accession>A0A2G9TF53</accession>
<dbReference type="InterPro" id="IPR002110">
    <property type="entry name" value="Ankyrin_rpt"/>
</dbReference>
<dbReference type="AlphaFoldDB" id="A0A2G9TF53"/>
<reference evidence="4 5" key="1">
    <citation type="submission" date="2015-09" db="EMBL/GenBank/DDBJ databases">
        <title>Draft genome of the parasitic nematode Teladorsagia circumcincta isolate WARC Sus (inbred).</title>
        <authorList>
            <person name="Mitreva M."/>
        </authorList>
    </citation>
    <scope>NUCLEOTIDE SEQUENCE [LARGE SCALE GENOMIC DNA]</scope>
    <source>
        <strain evidence="4 5">S</strain>
    </source>
</reference>
<protein>
    <submittedName>
        <fullName evidence="4">Ankyrin repeat protein</fullName>
    </submittedName>
</protein>
<dbReference type="PROSITE" id="PS50088">
    <property type="entry name" value="ANK_REPEAT"/>
    <property type="match status" value="1"/>
</dbReference>
<evidence type="ECO:0000256" key="2">
    <source>
        <dbReference type="ARBA" id="ARBA00023043"/>
    </source>
</evidence>
<feature type="repeat" description="ANK" evidence="3">
    <location>
        <begin position="66"/>
        <end position="92"/>
    </location>
</feature>
<dbReference type="PANTHER" id="PTHR24198">
    <property type="entry name" value="ANKYRIN REPEAT AND PROTEIN KINASE DOMAIN-CONTAINING PROTEIN"/>
    <property type="match status" value="1"/>
</dbReference>
<feature type="non-terminal residue" evidence="4">
    <location>
        <position position="1"/>
    </location>
</feature>